<evidence type="ECO:0000256" key="6">
    <source>
        <dbReference type="ARBA" id="ARBA00022989"/>
    </source>
</evidence>
<keyword evidence="6 9" id="KW-1133">Transmembrane helix</keyword>
<evidence type="ECO:0000259" key="10">
    <source>
        <dbReference type="Pfam" id="PF04290"/>
    </source>
</evidence>
<reference evidence="11 12" key="1">
    <citation type="submission" date="2017-04" db="EMBL/GenBank/DDBJ databases">
        <authorList>
            <person name="Afonso C.L."/>
            <person name="Miller P.J."/>
            <person name="Scott M.A."/>
            <person name="Spackman E."/>
            <person name="Goraichik I."/>
            <person name="Dimitrov K.M."/>
            <person name="Suarez D.L."/>
            <person name="Swayne D.E."/>
        </authorList>
    </citation>
    <scope>NUCLEOTIDE SEQUENCE [LARGE SCALE GENOMIC DNA]</scope>
    <source>
        <strain evidence="11 12">B5P</strain>
    </source>
</reference>
<keyword evidence="7 9" id="KW-0472">Membrane</keyword>
<gene>
    <name evidence="11" type="ORF">SAMN02982922_5554</name>
</gene>
<comment type="similarity">
    <text evidence="8 9">Belongs to the TRAP transporter small permease family.</text>
</comment>
<evidence type="ECO:0000313" key="11">
    <source>
        <dbReference type="EMBL" id="SMH56486.1"/>
    </source>
</evidence>
<evidence type="ECO:0000256" key="2">
    <source>
        <dbReference type="ARBA" id="ARBA00022448"/>
    </source>
</evidence>
<dbReference type="AlphaFoldDB" id="A0A1X7PYF7"/>
<dbReference type="Proteomes" id="UP000193083">
    <property type="component" value="Unassembled WGS sequence"/>
</dbReference>
<accession>A0A1X7PYF7</accession>
<evidence type="ECO:0000313" key="12">
    <source>
        <dbReference type="Proteomes" id="UP000193083"/>
    </source>
</evidence>
<dbReference type="GO" id="GO:0022857">
    <property type="term" value="F:transmembrane transporter activity"/>
    <property type="evidence" value="ECO:0007669"/>
    <property type="project" value="UniProtKB-UniRule"/>
</dbReference>
<evidence type="ECO:0000256" key="3">
    <source>
        <dbReference type="ARBA" id="ARBA00022475"/>
    </source>
</evidence>
<evidence type="ECO:0000256" key="8">
    <source>
        <dbReference type="ARBA" id="ARBA00038436"/>
    </source>
</evidence>
<comment type="subunit">
    <text evidence="9">The complex comprises the extracytoplasmic solute receptor protein and the two transmembrane proteins.</text>
</comment>
<feature type="transmembrane region" description="Helical" evidence="9">
    <location>
        <begin position="12"/>
        <end position="34"/>
    </location>
</feature>
<proteinExistence type="inferred from homology"/>
<comment type="function">
    <text evidence="9">Part of the tripartite ATP-independent periplasmic (TRAP) transport system.</text>
</comment>
<comment type="subcellular location">
    <subcellularLocation>
        <location evidence="1 9">Cell inner membrane</location>
        <topology evidence="1 9">Multi-pass membrane protein</topology>
    </subcellularLocation>
</comment>
<protein>
    <recommendedName>
        <fullName evidence="9">TRAP transporter small permease protein</fullName>
    </recommendedName>
</protein>
<keyword evidence="4 9" id="KW-0997">Cell inner membrane</keyword>
<keyword evidence="2 9" id="KW-0813">Transport</keyword>
<dbReference type="GO" id="GO:0005886">
    <property type="term" value="C:plasma membrane"/>
    <property type="evidence" value="ECO:0007669"/>
    <property type="project" value="UniProtKB-SubCell"/>
</dbReference>
<keyword evidence="5 9" id="KW-0812">Transmembrane</keyword>
<feature type="transmembrane region" description="Helical" evidence="9">
    <location>
        <begin position="92"/>
        <end position="110"/>
    </location>
</feature>
<evidence type="ECO:0000256" key="7">
    <source>
        <dbReference type="ARBA" id="ARBA00023136"/>
    </source>
</evidence>
<evidence type="ECO:0000256" key="9">
    <source>
        <dbReference type="RuleBase" id="RU369079"/>
    </source>
</evidence>
<dbReference type="PANTHER" id="PTHR35011">
    <property type="entry name" value="2,3-DIKETO-L-GULONATE TRAP TRANSPORTER SMALL PERMEASE PROTEIN YIAM"/>
    <property type="match status" value="1"/>
</dbReference>
<keyword evidence="12" id="KW-1185">Reference proteome</keyword>
<dbReference type="RefSeq" id="WP_085467130.1">
    <property type="nucleotide sequence ID" value="NZ_FXBL01000004.1"/>
</dbReference>
<dbReference type="EMBL" id="FXBL01000004">
    <property type="protein sequence ID" value="SMH56486.1"/>
    <property type="molecule type" value="Genomic_DNA"/>
</dbReference>
<keyword evidence="3" id="KW-1003">Cell membrane</keyword>
<evidence type="ECO:0000256" key="1">
    <source>
        <dbReference type="ARBA" id="ARBA00004429"/>
    </source>
</evidence>
<dbReference type="PANTHER" id="PTHR35011:SF2">
    <property type="entry name" value="2,3-DIKETO-L-GULONATE TRAP TRANSPORTER SMALL PERMEASE PROTEIN YIAM"/>
    <property type="match status" value="1"/>
</dbReference>
<dbReference type="GO" id="GO:0015740">
    <property type="term" value="P:C4-dicarboxylate transport"/>
    <property type="evidence" value="ECO:0007669"/>
    <property type="project" value="TreeGrafter"/>
</dbReference>
<evidence type="ECO:0000256" key="5">
    <source>
        <dbReference type="ARBA" id="ARBA00022692"/>
    </source>
</evidence>
<dbReference type="OrthoDB" id="7843639at2"/>
<dbReference type="InterPro" id="IPR007387">
    <property type="entry name" value="TRAP_DctQ"/>
</dbReference>
<feature type="domain" description="Tripartite ATP-independent periplasmic transporters DctQ component" evidence="10">
    <location>
        <begin position="32"/>
        <end position="159"/>
    </location>
</feature>
<dbReference type="Pfam" id="PF04290">
    <property type="entry name" value="DctQ"/>
    <property type="match status" value="1"/>
</dbReference>
<sequence>MGARFVAALGRVQTVQGFLLGLLMLAMTFGYATNVLVREIMPSLAPRLAWIDEVSLFGLVWIVFLAIGLALESGRHISMRMLLDRMPPSAQRLVKIVINLLGLVFSVYMLKVGWEITAFVARSGQTSPTLGFSVAWLYGIMPVGFLLLAAQYLVELLGLSDRFAREIDPMHHL</sequence>
<organism evidence="11 12">
    <name type="scientific">Mesorhizobium australicum</name>
    <dbReference type="NCBI Taxonomy" id="536018"/>
    <lineage>
        <taxon>Bacteria</taxon>
        <taxon>Pseudomonadati</taxon>
        <taxon>Pseudomonadota</taxon>
        <taxon>Alphaproteobacteria</taxon>
        <taxon>Hyphomicrobiales</taxon>
        <taxon>Phyllobacteriaceae</taxon>
        <taxon>Mesorhizobium</taxon>
    </lineage>
</organism>
<evidence type="ECO:0000256" key="4">
    <source>
        <dbReference type="ARBA" id="ARBA00022519"/>
    </source>
</evidence>
<feature type="transmembrane region" description="Helical" evidence="9">
    <location>
        <begin position="130"/>
        <end position="154"/>
    </location>
</feature>
<feature type="transmembrane region" description="Helical" evidence="9">
    <location>
        <begin position="54"/>
        <end position="71"/>
    </location>
</feature>
<dbReference type="InterPro" id="IPR055348">
    <property type="entry name" value="DctQ"/>
</dbReference>
<name>A0A1X7PYF7_9HYPH</name>